<evidence type="ECO:0000259" key="2">
    <source>
        <dbReference type="Pfam" id="PF13511"/>
    </source>
</evidence>
<sequence>MKQLSLLALLALCLTAQAAVYKWVDKDGKVHYSDKPQENAEVVDLKETSANQIRMEIPAAVPRSNDKPEAIEYQISILSPDPDATIRDNDGNFDVSANVTPDKPANALWVLRIDGKVWEDPLDVPLFKVKGIDRGEHSIEVQLIARNGKVIASSEPRTLFLHRTSVLQQPKAVPLSGN</sequence>
<accession>A0AAJ1BI79</accession>
<protein>
    <submittedName>
        <fullName evidence="3">DUF4124 domain-containing protein</fullName>
    </submittedName>
</protein>
<comment type="caution">
    <text evidence="3">The sequence shown here is derived from an EMBL/GenBank/DDBJ whole genome shotgun (WGS) entry which is preliminary data.</text>
</comment>
<evidence type="ECO:0000313" key="3">
    <source>
        <dbReference type="EMBL" id="MCH4295245.1"/>
    </source>
</evidence>
<dbReference type="EMBL" id="JAKUDL010000004">
    <property type="protein sequence ID" value="MCH4295245.1"/>
    <property type="molecule type" value="Genomic_DNA"/>
</dbReference>
<reference evidence="3 4" key="1">
    <citation type="submission" date="2022-02" db="EMBL/GenBank/DDBJ databases">
        <title>The genome sequence of Shewanella sp. 3B26.</title>
        <authorList>
            <person name="Du J."/>
        </authorList>
    </citation>
    <scope>NUCLEOTIDE SEQUENCE [LARGE SCALE GENOMIC DNA]</scope>
    <source>
        <strain evidence="3 4">3B26</strain>
    </source>
</reference>
<organism evidence="3 4">
    <name type="scientific">Shewanella zhuhaiensis</name>
    <dbReference type="NCBI Taxonomy" id="2919576"/>
    <lineage>
        <taxon>Bacteria</taxon>
        <taxon>Pseudomonadati</taxon>
        <taxon>Pseudomonadota</taxon>
        <taxon>Gammaproteobacteria</taxon>
        <taxon>Alteromonadales</taxon>
        <taxon>Shewanellaceae</taxon>
        <taxon>Shewanella</taxon>
    </lineage>
</organism>
<feature type="domain" description="DUF4124" evidence="2">
    <location>
        <begin position="7"/>
        <end position="65"/>
    </location>
</feature>
<evidence type="ECO:0000256" key="1">
    <source>
        <dbReference type="SAM" id="SignalP"/>
    </source>
</evidence>
<keyword evidence="1" id="KW-0732">Signal</keyword>
<keyword evidence="4" id="KW-1185">Reference proteome</keyword>
<feature type="chain" id="PRO_5042549143" evidence="1">
    <location>
        <begin position="19"/>
        <end position="178"/>
    </location>
</feature>
<dbReference type="AlphaFoldDB" id="A0AAJ1BI79"/>
<proteinExistence type="predicted"/>
<dbReference type="InterPro" id="IPR025392">
    <property type="entry name" value="DUF4124"/>
</dbReference>
<dbReference type="Pfam" id="PF13511">
    <property type="entry name" value="DUF4124"/>
    <property type="match status" value="1"/>
</dbReference>
<dbReference type="RefSeq" id="WP_240591484.1">
    <property type="nucleotide sequence ID" value="NZ_JAKUDL010000004.1"/>
</dbReference>
<dbReference type="Proteomes" id="UP001297581">
    <property type="component" value="Unassembled WGS sequence"/>
</dbReference>
<evidence type="ECO:0000313" key="4">
    <source>
        <dbReference type="Proteomes" id="UP001297581"/>
    </source>
</evidence>
<name>A0AAJ1BI79_9GAMM</name>
<gene>
    <name evidence="3" type="ORF">MJ923_13120</name>
</gene>
<feature type="signal peptide" evidence="1">
    <location>
        <begin position="1"/>
        <end position="18"/>
    </location>
</feature>